<name>A0AAE3EWB6_9FLAO</name>
<dbReference type="Proteomes" id="UP001200642">
    <property type="component" value="Unassembled WGS sequence"/>
</dbReference>
<keyword evidence="2" id="KW-1185">Reference proteome</keyword>
<evidence type="ECO:0000313" key="1">
    <source>
        <dbReference type="EMBL" id="MCG2460836.1"/>
    </source>
</evidence>
<dbReference type="AlphaFoldDB" id="A0AAE3EWB6"/>
<comment type="caution">
    <text evidence="1">The sequence shown here is derived from an EMBL/GenBank/DDBJ whole genome shotgun (WGS) entry which is preliminary data.</text>
</comment>
<accession>A0AAE3EWB6</accession>
<dbReference type="EMBL" id="JAIRBC010000011">
    <property type="protein sequence ID" value="MCG2460836.1"/>
    <property type="molecule type" value="Genomic_DNA"/>
</dbReference>
<protein>
    <submittedName>
        <fullName evidence="1">Uncharacterized protein</fullName>
    </submittedName>
</protein>
<evidence type="ECO:0000313" key="2">
    <source>
        <dbReference type="Proteomes" id="UP001200642"/>
    </source>
</evidence>
<proteinExistence type="predicted"/>
<organism evidence="1 2">
    <name type="scientific">Cerina litoralis</name>
    <dbReference type="NCBI Taxonomy" id="2874477"/>
    <lineage>
        <taxon>Bacteria</taxon>
        <taxon>Pseudomonadati</taxon>
        <taxon>Bacteroidota</taxon>
        <taxon>Flavobacteriia</taxon>
        <taxon>Flavobacteriales</taxon>
        <taxon>Flavobacteriaceae</taxon>
        <taxon>Cerina</taxon>
    </lineage>
</organism>
<dbReference type="RefSeq" id="WP_317901986.1">
    <property type="nucleotide sequence ID" value="NZ_JAIRBC010000011.1"/>
</dbReference>
<gene>
    <name evidence="1" type="ORF">K8352_08750</name>
</gene>
<reference evidence="1" key="1">
    <citation type="submission" date="2023-02" db="EMBL/GenBank/DDBJ databases">
        <title>Genome of Flavobacteriaceae gen. nov. sp. strain F89.</title>
        <authorList>
            <person name="Wang Y."/>
        </authorList>
    </citation>
    <scope>NUCLEOTIDE SEQUENCE</scope>
    <source>
        <strain evidence="1">F89</strain>
    </source>
</reference>
<sequence length="244" mass="28187">METQLDTLYKNLKTYVAATKQEKRTPTKTRALQEADFFEVLDKWERTTPKPNEKVLTNLLYPIDKTPLENEAQHEAAEHLAWSVTQNAHDGEAYKKDVNTLLELWKLADKNAKLKNDKIWAANNLSKADKALDEALVAYEVVTEQTAYWHFHIAWLQKRFPEAKYKDVVGLCKMADRAEYAEEQGYSLNAGRYVGMEIEEDIITEEEFVNQLIIKSKALNILNQSSSELEEVISSRLKLIIHEK</sequence>